<dbReference type="Proteomes" id="UP000179621">
    <property type="component" value="Unassembled WGS sequence"/>
</dbReference>
<name>A0ABX3C5Z3_9MYCO</name>
<evidence type="ECO:0000313" key="1">
    <source>
        <dbReference type="EMBL" id="OHU13896.1"/>
    </source>
</evidence>
<comment type="caution">
    <text evidence="1">The sequence shown here is derived from an EMBL/GenBank/DDBJ whole genome shotgun (WGS) entry which is preliminary data.</text>
</comment>
<reference evidence="1 2" key="1">
    <citation type="submission" date="2016-10" db="EMBL/GenBank/DDBJ databases">
        <title>Evaluation of Human, Animal and Environmental Mycobacterium chelonae Isolates by Core Genome Phylogenomic Analysis, Targeted Gene Comparison, and Anti-microbial Susceptibility Patterns: A Tale of Mistaken Identities.</title>
        <authorList>
            <person name="Fogelson S.B."/>
            <person name="Camus A.C."/>
            <person name="Lorenz W."/>
            <person name="Vasireddy R."/>
            <person name="Vasireddy S."/>
            <person name="Smith T."/>
            <person name="Brown-Elliott B.A."/>
            <person name="Wallace R.J.Jr."/>
            <person name="Hasan N.A."/>
            <person name="Reischl U."/>
            <person name="Sanchez S."/>
        </authorList>
    </citation>
    <scope>NUCLEOTIDE SEQUENCE [LARGE SCALE GENOMIC DNA]</scope>
    <source>
        <strain evidence="1 2">8528</strain>
    </source>
</reference>
<gene>
    <name evidence="1" type="ORF">BKG73_04305</name>
</gene>
<evidence type="ECO:0000313" key="2">
    <source>
        <dbReference type="Proteomes" id="UP000179621"/>
    </source>
</evidence>
<accession>A0ABX3C5Z3</accession>
<keyword evidence="2" id="KW-1185">Reference proteome</keyword>
<proteinExistence type="predicted"/>
<sequence length="121" mass="13860">MGLVVLAEFLFGPFGILRIGRRAYSLLSPCLNEIIHIKCERNRCPNTFHDFAWLQPPEIADSALLFADNDKTATAHRFDRIFLLVGHVTLSRKRYSDSIRVILCKFKNNAKLEVVPRIMTS</sequence>
<organism evidence="1 2">
    <name type="scientific">Mycobacteroides saopaulense</name>
    <dbReference type="NCBI Taxonomy" id="1578165"/>
    <lineage>
        <taxon>Bacteria</taxon>
        <taxon>Bacillati</taxon>
        <taxon>Actinomycetota</taxon>
        <taxon>Actinomycetes</taxon>
        <taxon>Mycobacteriales</taxon>
        <taxon>Mycobacteriaceae</taxon>
        <taxon>Mycobacteroides</taxon>
    </lineage>
</organism>
<protein>
    <submittedName>
        <fullName evidence="1">Uncharacterized protein</fullName>
    </submittedName>
</protein>
<dbReference type="EMBL" id="MLIH01000002">
    <property type="protein sequence ID" value="OHU13896.1"/>
    <property type="molecule type" value="Genomic_DNA"/>
</dbReference>